<dbReference type="EMBL" id="JBHSSC010000014">
    <property type="protein sequence ID" value="MFC6180599.1"/>
    <property type="molecule type" value="Genomic_DNA"/>
</dbReference>
<evidence type="ECO:0000313" key="2">
    <source>
        <dbReference type="Proteomes" id="UP001596282"/>
    </source>
</evidence>
<keyword evidence="2" id="KW-1185">Reference proteome</keyword>
<name>A0ABW1RYJ8_9LACO</name>
<evidence type="ECO:0000313" key="1">
    <source>
        <dbReference type="EMBL" id="MFC6180599.1"/>
    </source>
</evidence>
<proteinExistence type="predicted"/>
<dbReference type="RefSeq" id="WP_137628469.1">
    <property type="nucleotide sequence ID" value="NZ_BJDJ01000009.1"/>
</dbReference>
<accession>A0ABW1RYJ8</accession>
<comment type="caution">
    <text evidence="1">The sequence shown here is derived from an EMBL/GenBank/DDBJ whole genome shotgun (WGS) entry which is preliminary data.</text>
</comment>
<dbReference type="Proteomes" id="UP001596282">
    <property type="component" value="Unassembled WGS sequence"/>
</dbReference>
<gene>
    <name evidence="1" type="ORF">ACFP5Y_05105</name>
</gene>
<sequence>MTNEALTVKFDNQSKILKYDPFMLYIRVKPLTPAAKPINCIVVQHALTLFYQLKPDLPLALYGHYNQRHQFVITKYMIRTDTHELAS</sequence>
<organism evidence="1 2">
    <name type="scientific">Lactiplantibacillus daowaiensis</name>
    <dbReference type="NCBI Taxonomy" id="2559918"/>
    <lineage>
        <taxon>Bacteria</taxon>
        <taxon>Bacillati</taxon>
        <taxon>Bacillota</taxon>
        <taxon>Bacilli</taxon>
        <taxon>Lactobacillales</taxon>
        <taxon>Lactobacillaceae</taxon>
        <taxon>Lactiplantibacillus</taxon>
    </lineage>
</organism>
<protein>
    <submittedName>
        <fullName evidence="1">Uncharacterized protein</fullName>
    </submittedName>
</protein>
<reference evidence="2" key="1">
    <citation type="journal article" date="2019" name="Int. J. Syst. Evol. Microbiol.">
        <title>The Global Catalogue of Microorganisms (GCM) 10K type strain sequencing project: providing services to taxonomists for standard genome sequencing and annotation.</title>
        <authorList>
            <consortium name="The Broad Institute Genomics Platform"/>
            <consortium name="The Broad Institute Genome Sequencing Center for Infectious Disease"/>
            <person name="Wu L."/>
            <person name="Ma J."/>
        </authorList>
    </citation>
    <scope>NUCLEOTIDE SEQUENCE [LARGE SCALE GENOMIC DNA]</scope>
    <source>
        <strain evidence="2">CCM 8933</strain>
    </source>
</reference>